<accession>A0ACA9N4Y8</accession>
<organism evidence="1 2">
    <name type="scientific">Scutellospora calospora</name>
    <dbReference type="NCBI Taxonomy" id="85575"/>
    <lineage>
        <taxon>Eukaryota</taxon>
        <taxon>Fungi</taxon>
        <taxon>Fungi incertae sedis</taxon>
        <taxon>Mucoromycota</taxon>
        <taxon>Glomeromycotina</taxon>
        <taxon>Glomeromycetes</taxon>
        <taxon>Diversisporales</taxon>
        <taxon>Gigasporaceae</taxon>
        <taxon>Scutellospora</taxon>
    </lineage>
</organism>
<keyword evidence="2" id="KW-1185">Reference proteome</keyword>
<dbReference type="Proteomes" id="UP000789860">
    <property type="component" value="Unassembled WGS sequence"/>
</dbReference>
<sequence length="102" mass="12009">SDNEVRYLKAKCYRESRFRADLCYQKKFLIVLLGGMESCEQATLLLISDLRGLSRRATSPLLNKFRSVVIAVLAIQRMRVLKSSWSRNKELKRNIQLQQQRY</sequence>
<proteinExistence type="predicted"/>
<reference evidence="1" key="1">
    <citation type="submission" date="2021-06" db="EMBL/GenBank/DDBJ databases">
        <authorList>
            <person name="Kallberg Y."/>
            <person name="Tangrot J."/>
            <person name="Rosling A."/>
        </authorList>
    </citation>
    <scope>NUCLEOTIDE SEQUENCE</scope>
    <source>
        <strain evidence="1">AU212A</strain>
    </source>
</reference>
<gene>
    <name evidence="1" type="ORF">SCALOS_LOCUS7957</name>
</gene>
<evidence type="ECO:0000313" key="1">
    <source>
        <dbReference type="EMBL" id="CAG8630609.1"/>
    </source>
</evidence>
<feature type="non-terminal residue" evidence="1">
    <location>
        <position position="1"/>
    </location>
</feature>
<comment type="caution">
    <text evidence="1">The sequence shown here is derived from an EMBL/GenBank/DDBJ whole genome shotgun (WGS) entry which is preliminary data.</text>
</comment>
<dbReference type="EMBL" id="CAJVPM010019609">
    <property type="protein sequence ID" value="CAG8630609.1"/>
    <property type="molecule type" value="Genomic_DNA"/>
</dbReference>
<name>A0ACA9N4Y8_9GLOM</name>
<evidence type="ECO:0000313" key="2">
    <source>
        <dbReference type="Proteomes" id="UP000789860"/>
    </source>
</evidence>
<protein>
    <submittedName>
        <fullName evidence="1">10766_t:CDS:1</fullName>
    </submittedName>
</protein>